<dbReference type="GO" id="GO:0005737">
    <property type="term" value="C:cytoplasm"/>
    <property type="evidence" value="ECO:0007669"/>
    <property type="project" value="TreeGrafter"/>
</dbReference>
<protein>
    <submittedName>
        <fullName evidence="2">Epimerase</fullName>
    </submittedName>
</protein>
<name>A0A0A3Z986_9GAMM</name>
<reference evidence="2 3" key="1">
    <citation type="submission" date="2014-10" db="EMBL/GenBank/DDBJ databases">
        <title>Genome sequence of Erwinia typographi M043b.</title>
        <authorList>
            <person name="Chan K.-G."/>
            <person name="Tan W.-S."/>
        </authorList>
    </citation>
    <scope>NUCLEOTIDE SEQUENCE [LARGE SCALE GENOMIC DNA]</scope>
    <source>
        <strain evidence="2 3">M043b</strain>
    </source>
</reference>
<gene>
    <name evidence="2" type="ORF">NG99_02545</name>
</gene>
<dbReference type="InterPro" id="IPR051783">
    <property type="entry name" value="NAD(P)-dependent_oxidoreduct"/>
</dbReference>
<dbReference type="InterPro" id="IPR001509">
    <property type="entry name" value="Epimerase_deHydtase"/>
</dbReference>
<dbReference type="PANTHER" id="PTHR48079">
    <property type="entry name" value="PROTEIN YEEZ"/>
    <property type="match status" value="1"/>
</dbReference>
<dbReference type="PANTHER" id="PTHR48079:SF6">
    <property type="entry name" value="NAD(P)-BINDING DOMAIN-CONTAINING PROTEIN-RELATED"/>
    <property type="match status" value="1"/>
</dbReference>
<dbReference type="OrthoDB" id="9801056at2"/>
<dbReference type="Proteomes" id="UP000030351">
    <property type="component" value="Unassembled WGS sequence"/>
</dbReference>
<accession>A0A0A3Z986</accession>
<dbReference type="SUPFAM" id="SSF51735">
    <property type="entry name" value="NAD(P)-binding Rossmann-fold domains"/>
    <property type="match status" value="1"/>
</dbReference>
<proteinExistence type="predicted"/>
<dbReference type="InterPro" id="IPR036291">
    <property type="entry name" value="NAD(P)-bd_dom_sf"/>
</dbReference>
<feature type="domain" description="NAD-dependent epimerase/dehydratase" evidence="1">
    <location>
        <begin position="9"/>
        <end position="238"/>
    </location>
</feature>
<dbReference type="Pfam" id="PF01370">
    <property type="entry name" value="Epimerase"/>
    <property type="match status" value="1"/>
</dbReference>
<evidence type="ECO:0000313" key="3">
    <source>
        <dbReference type="Proteomes" id="UP000030351"/>
    </source>
</evidence>
<dbReference type="STRING" id="371042.NG99_02545"/>
<dbReference type="eggNOG" id="COG0451">
    <property type="taxonomic scope" value="Bacteria"/>
</dbReference>
<organism evidence="2 3">
    <name type="scientific">Erwinia typographi</name>
    <dbReference type="NCBI Taxonomy" id="371042"/>
    <lineage>
        <taxon>Bacteria</taxon>
        <taxon>Pseudomonadati</taxon>
        <taxon>Pseudomonadota</taxon>
        <taxon>Gammaproteobacteria</taxon>
        <taxon>Enterobacterales</taxon>
        <taxon>Erwiniaceae</taxon>
        <taxon>Erwinia</taxon>
    </lineage>
</organism>
<dbReference type="Gene3D" id="3.40.50.720">
    <property type="entry name" value="NAD(P)-binding Rossmann-like Domain"/>
    <property type="match status" value="1"/>
</dbReference>
<evidence type="ECO:0000313" key="2">
    <source>
        <dbReference type="EMBL" id="KGT95632.1"/>
    </source>
</evidence>
<keyword evidence="3" id="KW-1185">Reference proteome</keyword>
<sequence length="322" mass="35884">MHNPQRTAFVTGANGYIGNAIAKAFNRAGWKTYGLIRNEKDARNLALNEIHPVIGSPANLTFLEQTDGVVFDVIISNTEDRNDMAGHLKHVNAMIEKIAGISQSAGVRPLVMFTSGCKDYGMMDKKHGDEGLAPHTESSPMNTPAPLLPRELYGTYLLKQKNPDYDAVVLRPTIVYGHSSSHYGPLFELASRSDKTLRLVADPNAVMHSLHVDDCAKAYVMLAEYANREKIVQQAYNISNQQYETARQIGEALARSYGLTLEFEAPTGEIDFATVHGLANFWQWVGSDKIRKDIGWSETKTTFIDGIEEYRLAYETHQMKIS</sequence>
<dbReference type="GO" id="GO:0004029">
    <property type="term" value="F:aldehyde dehydrogenase (NAD+) activity"/>
    <property type="evidence" value="ECO:0007669"/>
    <property type="project" value="TreeGrafter"/>
</dbReference>
<dbReference type="AlphaFoldDB" id="A0A0A3Z986"/>
<dbReference type="EMBL" id="JRUQ01000008">
    <property type="protein sequence ID" value="KGT95632.1"/>
    <property type="molecule type" value="Genomic_DNA"/>
</dbReference>
<evidence type="ECO:0000259" key="1">
    <source>
        <dbReference type="Pfam" id="PF01370"/>
    </source>
</evidence>
<comment type="caution">
    <text evidence="2">The sequence shown here is derived from an EMBL/GenBank/DDBJ whole genome shotgun (WGS) entry which is preliminary data.</text>
</comment>